<proteinExistence type="predicted"/>
<dbReference type="InterPro" id="IPR027417">
    <property type="entry name" value="P-loop_NTPase"/>
</dbReference>
<dbReference type="EMBL" id="WUFV01000050">
    <property type="protein sequence ID" value="NEK20609.1"/>
    <property type="molecule type" value="Genomic_DNA"/>
</dbReference>
<keyword evidence="2" id="KW-0540">Nuclease</keyword>
<dbReference type="Pfam" id="PF10593">
    <property type="entry name" value="Z1"/>
    <property type="match status" value="1"/>
</dbReference>
<evidence type="ECO:0000259" key="1">
    <source>
        <dbReference type="Pfam" id="PF10593"/>
    </source>
</evidence>
<accession>A0A7K3VTT5</accession>
<dbReference type="Proteomes" id="UP000471705">
    <property type="component" value="Unassembled WGS sequence"/>
</dbReference>
<dbReference type="RefSeq" id="WP_164051045.1">
    <property type="nucleotide sequence ID" value="NZ_WUFV01000050.1"/>
</dbReference>
<dbReference type="InterPro" id="IPR018310">
    <property type="entry name" value="Put_endonuclease_Z1-dom"/>
</dbReference>
<evidence type="ECO:0000313" key="2">
    <source>
        <dbReference type="EMBL" id="NEK20609.1"/>
    </source>
</evidence>
<organism evidence="2 3">
    <name type="scientific">Rhizobium leguminosarum</name>
    <dbReference type="NCBI Taxonomy" id="384"/>
    <lineage>
        <taxon>Bacteria</taxon>
        <taxon>Pseudomonadati</taxon>
        <taxon>Pseudomonadota</taxon>
        <taxon>Alphaproteobacteria</taxon>
        <taxon>Hyphomicrobiales</taxon>
        <taxon>Rhizobiaceae</taxon>
        <taxon>Rhizobium/Agrobacterium group</taxon>
        <taxon>Rhizobium</taxon>
    </lineage>
</organism>
<dbReference type="SUPFAM" id="SSF52540">
    <property type="entry name" value="P-loop containing nucleoside triphosphate hydrolases"/>
    <property type="match status" value="1"/>
</dbReference>
<keyword evidence="2" id="KW-0378">Hydrolase</keyword>
<feature type="domain" description="Putative endonuclease Z1" evidence="1">
    <location>
        <begin position="400"/>
        <end position="625"/>
    </location>
</feature>
<sequence>MENLDSELAYYIRKLGQKYSTEVSQGKSLPDGAIATFVSAGPFPLSQDELEWLIRELEQSFTTSQKRGASVTSDFRPWLRERKESGDIDFYYWNRLRRYYLEGNVIPPQVVATLDTVTDEILDFSGDPLDPGTGLRRGMVMGHVQSGKTTNYSALICKAADAGYRTIILLAGITNSLRSQTQERLDETFIGKKSVFHALAQEPLPIQTYSTVKRFPAYGTSRDRDFTRDAAGMFFSLAAHSEPIIFISKKNQAPLIRLKDWLIEQGHGAPLASPLLLIDDEADNASINTAKGPAATTAINGVIREILALFERGSYVGYTATPFANIFIDPDTEDAMLRSDLFPKHFIKALDPPSNYVGASRVFAPDGDLRQTMAIVIDDYGTLLPLAHKSDHPVTALPESLLTAIRVFVLSRAIRVLRRQGDGHCSMMINVSRFNSIQERVFGLVYAYLNKLKDAAAVSSGLGEKSLADPAIALLKADFEREFASAGTTFTDVLGVLNEAVGSIIPLTVNMKGGLLEYGRNKAKGLHVIAIGGLALSRGLTLEGLTVSYILRNTAASDTLMQMARWFGYRPDYADLCRVYLPQISLDHYEEINEAIEELRDEVGRMQALGLTPEHFGLKVRQSPTAIRITAANKMRSATQMTVAQDYSVRHLEGYILPNDPRINAANLEEVKRFVREAGEPSVALTNDSSVVWRGVKGAKVLALLKGFSFSPAHGDLGLISGGSSLFIDYFADRLQDELADWDVAIPHLKSGNPSAEVIVPDNSFPLRRRLKGTVVDGGFRVTGSKNRVADPTDAQIALTDEQLYSGQAEIARDKGLRGDKAYCLQRTRPLLLIHIFTTDETNAQLKLRGPVVSLSFCLPATHREAVARTYQVNAVYRKQIQTEADSEAEDDEAMLEEG</sequence>
<keyword evidence="2" id="KW-0255">Endonuclease</keyword>
<evidence type="ECO:0000313" key="3">
    <source>
        <dbReference type="Proteomes" id="UP000471705"/>
    </source>
</evidence>
<protein>
    <submittedName>
        <fullName evidence="2">Endonuclease</fullName>
    </submittedName>
</protein>
<name>A0A7K3VTT5_RHILE</name>
<dbReference type="AlphaFoldDB" id="A0A7K3VTT5"/>
<gene>
    <name evidence="2" type="ORF">GR257_38350</name>
</gene>
<dbReference type="GO" id="GO:0004519">
    <property type="term" value="F:endonuclease activity"/>
    <property type="evidence" value="ECO:0007669"/>
    <property type="project" value="UniProtKB-KW"/>
</dbReference>
<reference evidence="2 3" key="1">
    <citation type="submission" date="2019-12" db="EMBL/GenBank/DDBJ databases">
        <title>Rhizobium genotypes associated with high levels of biological nitrogen fixation by grain legumes in a temperate-maritime cropping system.</title>
        <authorList>
            <person name="Maluk M."/>
            <person name="Francesc Ferrando Molina F."/>
            <person name="Lopez Del Egido L."/>
            <person name="Lafos M."/>
            <person name="Langarica-Fuentes A."/>
            <person name="Gebre Yohannes G."/>
            <person name="Young M.W."/>
            <person name="Martin P."/>
            <person name="Gantlett R."/>
            <person name="Kenicer G."/>
            <person name="Hawes C."/>
            <person name="Begg G.S."/>
            <person name="Quilliam R.S."/>
            <person name="Squire G.R."/>
            <person name="Poole P.S."/>
            <person name="Young P.W."/>
            <person name="Iannetta P.M."/>
            <person name="James E.K."/>
        </authorList>
    </citation>
    <scope>NUCLEOTIDE SEQUENCE [LARGE SCALE GENOMIC DNA]</scope>
    <source>
        <strain evidence="2 3">JHI54</strain>
    </source>
</reference>
<comment type="caution">
    <text evidence="2">The sequence shown here is derived from an EMBL/GenBank/DDBJ whole genome shotgun (WGS) entry which is preliminary data.</text>
</comment>